<evidence type="ECO:0000313" key="2">
    <source>
        <dbReference type="EMBL" id="MBB6120808.1"/>
    </source>
</evidence>
<gene>
    <name evidence="2" type="ORF">FHS13_002769</name>
</gene>
<reference evidence="2 3" key="1">
    <citation type="submission" date="2020-08" db="EMBL/GenBank/DDBJ databases">
        <title>Genomic Encyclopedia of Type Strains, Phase III (KMG-III): the genomes of soil and plant-associated and newly described type strains.</title>
        <authorList>
            <person name="Whitman W."/>
        </authorList>
    </citation>
    <scope>NUCLEOTIDE SEQUENCE [LARGE SCALE GENOMIC DNA]</scope>
    <source>
        <strain evidence="2 3">CECT 8712</strain>
    </source>
</reference>
<sequence>MPAVPEEAAVPGLPPPEGQRPRAVADAVPGRPVRGGRSAALRLRTPEAPVAHCATRDAPVPLGPTGHAVARSNRTGDYPLGPRGTESRDHHVRAEASPGLPGHGVRAGPAHAVLLGTGGAEDAAPASGSTRTERTGEDGAASGTVRPGSRPDPAGDTESDAGPDRTAQDRPRPGAPAPGVSPRPG</sequence>
<feature type="compositionally biased region" description="Basic and acidic residues" evidence="1">
    <location>
        <begin position="162"/>
        <end position="172"/>
    </location>
</feature>
<dbReference type="EMBL" id="JACHJO010000008">
    <property type="protein sequence ID" value="MBB6120808.1"/>
    <property type="molecule type" value="Genomic_DNA"/>
</dbReference>
<organism evidence="2 3">
    <name type="scientific">Nocardiopsis algeriensis</name>
    <dbReference type="NCBI Taxonomy" id="1478215"/>
    <lineage>
        <taxon>Bacteria</taxon>
        <taxon>Bacillati</taxon>
        <taxon>Actinomycetota</taxon>
        <taxon>Actinomycetes</taxon>
        <taxon>Streptosporangiales</taxon>
        <taxon>Nocardiopsidaceae</taxon>
        <taxon>Nocardiopsis</taxon>
    </lineage>
</organism>
<protein>
    <submittedName>
        <fullName evidence="2">Uncharacterized protein</fullName>
    </submittedName>
</protein>
<keyword evidence="3" id="KW-1185">Reference proteome</keyword>
<feature type="compositionally biased region" description="Pro residues" evidence="1">
    <location>
        <begin position="173"/>
        <end position="185"/>
    </location>
</feature>
<evidence type="ECO:0000313" key="3">
    <source>
        <dbReference type="Proteomes" id="UP000536604"/>
    </source>
</evidence>
<feature type="region of interest" description="Disordered" evidence="1">
    <location>
        <begin position="1"/>
        <end position="185"/>
    </location>
</feature>
<accession>A0A841IX66</accession>
<comment type="caution">
    <text evidence="2">The sequence shown here is derived from an EMBL/GenBank/DDBJ whole genome shotgun (WGS) entry which is preliminary data.</text>
</comment>
<proteinExistence type="predicted"/>
<dbReference type="Proteomes" id="UP000536604">
    <property type="component" value="Unassembled WGS sequence"/>
</dbReference>
<dbReference type="Gene3D" id="2.60.40.3670">
    <property type="match status" value="1"/>
</dbReference>
<evidence type="ECO:0000256" key="1">
    <source>
        <dbReference type="SAM" id="MobiDB-lite"/>
    </source>
</evidence>
<dbReference type="AlphaFoldDB" id="A0A841IX66"/>
<name>A0A841IX66_9ACTN</name>
<feature type="compositionally biased region" description="Basic and acidic residues" evidence="1">
    <location>
        <begin position="85"/>
        <end position="94"/>
    </location>
</feature>